<proteinExistence type="predicted"/>
<gene>
    <name evidence="3" type="ORF">H4K34_04195</name>
</gene>
<organism evidence="3 4">
    <name type="scientific">Croceimicrobium hydrocarbonivorans</name>
    <dbReference type="NCBI Taxonomy" id="2761580"/>
    <lineage>
        <taxon>Bacteria</taxon>
        <taxon>Pseudomonadati</taxon>
        <taxon>Bacteroidota</taxon>
        <taxon>Flavobacteriia</taxon>
        <taxon>Flavobacteriales</taxon>
        <taxon>Owenweeksiaceae</taxon>
        <taxon>Croceimicrobium</taxon>
    </lineage>
</organism>
<dbReference type="CDD" id="cd06577">
    <property type="entry name" value="PASTA_pknB"/>
    <property type="match status" value="2"/>
</dbReference>
<accession>A0A7H0VH58</accession>
<dbReference type="EMBL" id="CP060139">
    <property type="protein sequence ID" value="QNR25056.1"/>
    <property type="molecule type" value="Genomic_DNA"/>
</dbReference>
<dbReference type="SUPFAM" id="SSF54184">
    <property type="entry name" value="Penicillin-binding protein 2x (pbp-2x), c-terminal domain"/>
    <property type="match status" value="1"/>
</dbReference>
<dbReference type="InterPro" id="IPR005543">
    <property type="entry name" value="PASTA_dom"/>
</dbReference>
<name>A0A7H0VH58_9FLAO</name>
<evidence type="ECO:0000313" key="4">
    <source>
        <dbReference type="Proteomes" id="UP000516305"/>
    </source>
</evidence>
<feature type="domain" description="PASTA" evidence="2">
    <location>
        <begin position="110"/>
        <end position="180"/>
    </location>
</feature>
<dbReference type="PROSITE" id="PS51178">
    <property type="entry name" value="PASTA"/>
    <property type="match status" value="2"/>
</dbReference>
<evidence type="ECO:0000256" key="1">
    <source>
        <dbReference type="SAM" id="Phobius"/>
    </source>
</evidence>
<dbReference type="KEGG" id="chyd:H4K34_04195"/>
<keyword evidence="1" id="KW-0812">Transmembrane</keyword>
<dbReference type="Proteomes" id="UP000516305">
    <property type="component" value="Chromosome"/>
</dbReference>
<protein>
    <submittedName>
        <fullName evidence="3">PASTA domain-containing protein</fullName>
    </submittedName>
</protein>
<evidence type="ECO:0000313" key="3">
    <source>
        <dbReference type="EMBL" id="QNR25056.1"/>
    </source>
</evidence>
<evidence type="ECO:0000259" key="2">
    <source>
        <dbReference type="PROSITE" id="PS51178"/>
    </source>
</evidence>
<feature type="domain" description="PASTA" evidence="2">
    <location>
        <begin position="41"/>
        <end position="108"/>
    </location>
</feature>
<dbReference type="Pfam" id="PF03793">
    <property type="entry name" value="PASTA"/>
    <property type="match status" value="2"/>
</dbReference>
<dbReference type="AlphaFoldDB" id="A0A7H0VH58"/>
<dbReference type="Gene3D" id="3.30.10.20">
    <property type="match status" value="3"/>
</dbReference>
<keyword evidence="1" id="KW-1133">Transmembrane helix</keyword>
<keyword evidence="1" id="KW-0472">Membrane</keyword>
<keyword evidence="4" id="KW-1185">Reference proteome</keyword>
<dbReference type="RefSeq" id="WP_210759581.1">
    <property type="nucleotide sequence ID" value="NZ_CP060139.1"/>
</dbReference>
<reference evidence="3 4" key="1">
    <citation type="submission" date="2020-08" db="EMBL/GenBank/DDBJ databases">
        <title>Croceimicrobium hydrocarbonivorans gen. nov., sp. nov., a novel marine bacterium isolated from a bacterial consortium that degrades polyethylene terephthalate.</title>
        <authorList>
            <person name="Liu R."/>
        </authorList>
    </citation>
    <scope>NUCLEOTIDE SEQUENCE [LARGE SCALE GENOMIC DNA]</scope>
    <source>
        <strain evidence="3 4">A20-9</strain>
    </source>
</reference>
<sequence length="282" mass="31990">MKLLRFLVSKTFFVNLIIMALVSAGLIWLLNYSLDRYTEHGISVQVPDLSGMALTEVETTLSEKKLSFAIIDSAEYDPSFPRGSVISQYPDAGNQVKTGRELKLTINPFFPRKVELPDLIEKTKRRAIYDLESKGFKVGELKYRPYIGKDVVIDVLIDERSLMPGTKLKKGTTVDLVLGMGLSDDLVRSPYLRWKSLAEAEDYLQLRSFNLGSVIYDEEITDSATALVYRQNPAPSKEPSIRMGREIDIWLTNDYTKIVNDSLEFQNLHLQDSLRNDTTPTP</sequence>
<dbReference type="SMART" id="SM00740">
    <property type="entry name" value="PASTA"/>
    <property type="match status" value="2"/>
</dbReference>
<feature type="transmembrane region" description="Helical" evidence="1">
    <location>
        <begin position="12"/>
        <end position="30"/>
    </location>
</feature>